<dbReference type="PROSITE" id="PS00166">
    <property type="entry name" value="ENOYL_COA_HYDRATASE"/>
    <property type="match status" value="1"/>
</dbReference>
<evidence type="ECO:0000256" key="2">
    <source>
        <dbReference type="ARBA" id="ARBA00005254"/>
    </source>
</evidence>
<evidence type="ECO:0000313" key="8">
    <source>
        <dbReference type="Proteomes" id="UP000551501"/>
    </source>
</evidence>
<dbReference type="GO" id="GO:0004300">
    <property type="term" value="F:enoyl-CoA hydratase activity"/>
    <property type="evidence" value="ECO:0007669"/>
    <property type="project" value="UniProtKB-EC"/>
</dbReference>
<sequence length="264" mass="26998">MTTSPSDLITLDDGVLTLPISTADNGTALDHGLVLAGVAELGRTVRGHVDAGAILLTSTGKNFCAGGNVGAFASAPDRAEYLRGLADDLHRMIGLMYETGLPVVAAVNGWAAGAGMSMVLHADIAIGGAKTRMRPAYPGIGLSPDGGMSWMLPRAVGPARARHIIMTDQIIDSARALELGLLSEVVDDDAVADTARATATKLAAGPRGSMAAIRRLVHDSAGRSLTDHLTAEAVSISTLSASAEGVEGVDAFMAKRAADFGSVR</sequence>
<evidence type="ECO:0000256" key="6">
    <source>
        <dbReference type="RuleBase" id="RU003707"/>
    </source>
</evidence>
<name>A0A840F5E7_9ACTN</name>
<dbReference type="InterPro" id="IPR018376">
    <property type="entry name" value="Enoyl-CoA_hyd/isom_CS"/>
</dbReference>
<evidence type="ECO:0000256" key="4">
    <source>
        <dbReference type="ARBA" id="ARBA00023709"/>
    </source>
</evidence>
<dbReference type="Gene3D" id="1.10.12.10">
    <property type="entry name" value="Lyase 2-enoyl-coa Hydratase, Chain A, domain 2"/>
    <property type="match status" value="1"/>
</dbReference>
<dbReference type="Proteomes" id="UP000551501">
    <property type="component" value="Unassembled WGS sequence"/>
</dbReference>
<evidence type="ECO:0000313" key="7">
    <source>
        <dbReference type="EMBL" id="MBB4137116.1"/>
    </source>
</evidence>
<dbReference type="Gene3D" id="3.90.226.10">
    <property type="entry name" value="2-enoyl-CoA Hydratase, Chain A, domain 1"/>
    <property type="match status" value="1"/>
</dbReference>
<dbReference type="InterPro" id="IPR014748">
    <property type="entry name" value="Enoyl-CoA_hydra_C"/>
</dbReference>
<comment type="similarity">
    <text evidence="2 6">Belongs to the enoyl-CoA hydratase/isomerase family.</text>
</comment>
<evidence type="ECO:0000256" key="5">
    <source>
        <dbReference type="ARBA" id="ARBA00023717"/>
    </source>
</evidence>
<comment type="caution">
    <text evidence="7">The sequence shown here is derived from an EMBL/GenBank/DDBJ whole genome shotgun (WGS) entry which is preliminary data.</text>
</comment>
<dbReference type="SUPFAM" id="SSF52096">
    <property type="entry name" value="ClpP/crotonase"/>
    <property type="match status" value="1"/>
</dbReference>
<dbReference type="RefSeq" id="WP_183372013.1">
    <property type="nucleotide sequence ID" value="NZ_BAABHL010000126.1"/>
</dbReference>
<dbReference type="Pfam" id="PF00378">
    <property type="entry name" value="ECH_1"/>
    <property type="match status" value="1"/>
</dbReference>
<reference evidence="7 8" key="1">
    <citation type="submission" date="2020-08" db="EMBL/GenBank/DDBJ databases">
        <title>Sequencing the genomes of 1000 actinobacteria strains.</title>
        <authorList>
            <person name="Klenk H.-P."/>
        </authorList>
    </citation>
    <scope>NUCLEOTIDE SEQUENCE [LARGE SCALE GENOMIC DNA]</scope>
    <source>
        <strain evidence="7 8">DSM 45298</strain>
    </source>
</reference>
<comment type="function">
    <text evidence="1">Could possibly oxidize fatty acids using specific components.</text>
</comment>
<keyword evidence="8" id="KW-1185">Reference proteome</keyword>
<accession>A0A840F5E7</accession>
<comment type="catalytic activity">
    <reaction evidence="4">
        <text>a (3S)-3-hydroxyacyl-CoA = a (2E)-enoyl-CoA + H2O</text>
        <dbReference type="Rhea" id="RHEA:16105"/>
        <dbReference type="ChEBI" id="CHEBI:15377"/>
        <dbReference type="ChEBI" id="CHEBI:57318"/>
        <dbReference type="ChEBI" id="CHEBI:58856"/>
        <dbReference type="EC" id="4.2.1.17"/>
    </reaction>
</comment>
<dbReference type="PANTHER" id="PTHR43459:SF1">
    <property type="entry name" value="EG:BACN32G11.4 PROTEIN"/>
    <property type="match status" value="1"/>
</dbReference>
<organism evidence="7 8">
    <name type="scientific">Gordonia humi</name>
    <dbReference type="NCBI Taxonomy" id="686429"/>
    <lineage>
        <taxon>Bacteria</taxon>
        <taxon>Bacillati</taxon>
        <taxon>Actinomycetota</taxon>
        <taxon>Actinomycetes</taxon>
        <taxon>Mycobacteriales</taxon>
        <taxon>Gordoniaceae</taxon>
        <taxon>Gordonia</taxon>
    </lineage>
</organism>
<gene>
    <name evidence="7" type="ORF">BKA16_003668</name>
</gene>
<dbReference type="PANTHER" id="PTHR43459">
    <property type="entry name" value="ENOYL-COA HYDRATASE"/>
    <property type="match status" value="1"/>
</dbReference>
<dbReference type="EC" id="5.3.3.18" evidence="7"/>
<dbReference type="GO" id="GO:0006631">
    <property type="term" value="P:fatty acid metabolic process"/>
    <property type="evidence" value="ECO:0007669"/>
    <property type="project" value="UniProtKB-KW"/>
</dbReference>
<evidence type="ECO:0000256" key="3">
    <source>
        <dbReference type="ARBA" id="ARBA00022832"/>
    </source>
</evidence>
<dbReference type="GO" id="GO:0016853">
    <property type="term" value="F:isomerase activity"/>
    <property type="evidence" value="ECO:0007669"/>
    <property type="project" value="UniProtKB-KW"/>
</dbReference>
<dbReference type="EMBL" id="JACIFP010000001">
    <property type="protein sequence ID" value="MBB4137116.1"/>
    <property type="molecule type" value="Genomic_DNA"/>
</dbReference>
<dbReference type="CDD" id="cd06558">
    <property type="entry name" value="crotonase-like"/>
    <property type="match status" value="1"/>
</dbReference>
<dbReference type="InterPro" id="IPR001753">
    <property type="entry name" value="Enoyl-CoA_hydra/iso"/>
</dbReference>
<proteinExistence type="inferred from homology"/>
<evidence type="ECO:0000256" key="1">
    <source>
        <dbReference type="ARBA" id="ARBA00002994"/>
    </source>
</evidence>
<protein>
    <submittedName>
        <fullName evidence="7">2-(1,2-epoxy-1,2-dihydrophenyl)acetyl-CoA isomerase</fullName>
        <ecNumber evidence="7">5.3.3.18</ecNumber>
    </submittedName>
</protein>
<keyword evidence="3" id="KW-0276">Fatty acid metabolism</keyword>
<dbReference type="InterPro" id="IPR029045">
    <property type="entry name" value="ClpP/crotonase-like_dom_sf"/>
</dbReference>
<keyword evidence="3" id="KW-0443">Lipid metabolism</keyword>
<keyword evidence="7" id="KW-0413">Isomerase</keyword>
<comment type="catalytic activity">
    <reaction evidence="5">
        <text>a 4-saturated-(3S)-3-hydroxyacyl-CoA = a (3E)-enoyl-CoA + H2O</text>
        <dbReference type="Rhea" id="RHEA:20724"/>
        <dbReference type="ChEBI" id="CHEBI:15377"/>
        <dbReference type="ChEBI" id="CHEBI:58521"/>
        <dbReference type="ChEBI" id="CHEBI:137480"/>
        <dbReference type="EC" id="4.2.1.17"/>
    </reaction>
</comment>
<dbReference type="AlphaFoldDB" id="A0A840F5E7"/>